<sequence length="580" mass="63729">MKSFLVLVSGCILLFIFGIVGLYLYIRLTPPQPSWAPARLLGLYKPEIIGFQPFWLIGSGKDSYADDITTLAYFSLALQKDGTMRYEDNPGELEPGFAMLSSDLYAATLSAHRKKGTRLSLLVQNMNEDDILALIDTPQAHASKLVEEVAPIMQKHGFTDLNLDIESFNKASESARLQYVQFVKTVKEELTRLHLGTLTVELTPKSPVELHLIDLARIGEIADYLVLMAYDYHYAYSPVAGPVAPIGGVPTQAEYDVETALKETLRYVPASKVILGVPLYGYEWETLRGTPGSAVIPGSWQVATAGRVEDMLKRCPDCQQGFDSVAQEPYVVYPGETPGHFQQIFYENEEALRAKITLAEKYQLAGVALWALGYEGEGMLAPMTMYKNTVQYRGFGIKPAIRYTEIQPASLTLLPPTHALVGSIATMSGVVKKMGRRDEEYQVLEKTGPLVQGESVAAGADGTMTIEFPTQILLNADAWSELSFVDLLPPHVLILQKGGTVTYRLIHKDMPWSIRVLGTLVVLEAGELEVSVEGSQATVTLIEGKAIIGSIDAENVTSTYDLQEGQTARINDDAKTVSIH</sequence>
<dbReference type="Proteomes" id="UP000034617">
    <property type="component" value="Unassembled WGS sequence"/>
</dbReference>
<dbReference type="PANTHER" id="PTHR46066:SF2">
    <property type="entry name" value="CHITINASE DOMAIN-CONTAINING PROTEIN 1"/>
    <property type="match status" value="1"/>
</dbReference>
<keyword evidence="1" id="KW-0812">Transmembrane</keyword>
<name>A0A0G1IXE8_9BACT</name>
<keyword evidence="1" id="KW-0472">Membrane</keyword>
<dbReference type="GO" id="GO:0005975">
    <property type="term" value="P:carbohydrate metabolic process"/>
    <property type="evidence" value="ECO:0007669"/>
    <property type="project" value="InterPro"/>
</dbReference>
<keyword evidence="1" id="KW-1133">Transmembrane helix</keyword>
<evidence type="ECO:0000259" key="2">
    <source>
        <dbReference type="PROSITE" id="PS51910"/>
    </source>
</evidence>
<dbReference type="PANTHER" id="PTHR46066">
    <property type="entry name" value="CHITINASE DOMAIN-CONTAINING PROTEIN 1 FAMILY MEMBER"/>
    <property type="match status" value="1"/>
</dbReference>
<dbReference type="Gene3D" id="3.10.50.10">
    <property type="match status" value="1"/>
</dbReference>
<dbReference type="InterPro" id="IPR001223">
    <property type="entry name" value="Glyco_hydro18_cat"/>
</dbReference>
<evidence type="ECO:0000256" key="1">
    <source>
        <dbReference type="SAM" id="Phobius"/>
    </source>
</evidence>
<evidence type="ECO:0000313" key="4">
    <source>
        <dbReference type="Proteomes" id="UP000034617"/>
    </source>
</evidence>
<dbReference type="InterPro" id="IPR017853">
    <property type="entry name" value="GH"/>
</dbReference>
<protein>
    <submittedName>
        <fullName evidence="3">Glycoside hydrolase family 18</fullName>
    </submittedName>
</protein>
<feature type="domain" description="GH18" evidence="2">
    <location>
        <begin position="38"/>
        <end position="390"/>
    </location>
</feature>
<evidence type="ECO:0000313" key="3">
    <source>
        <dbReference type="EMBL" id="KKT36477.1"/>
    </source>
</evidence>
<dbReference type="SMART" id="SM00636">
    <property type="entry name" value="Glyco_18"/>
    <property type="match status" value="1"/>
</dbReference>
<dbReference type="SUPFAM" id="SSF51445">
    <property type="entry name" value="(Trans)glycosidases"/>
    <property type="match status" value="1"/>
</dbReference>
<proteinExistence type="predicted"/>
<comment type="caution">
    <text evidence="3">The sequence shown here is derived from an EMBL/GenBank/DDBJ whole genome shotgun (WGS) entry which is preliminary data.</text>
</comment>
<dbReference type="Gene3D" id="3.20.20.80">
    <property type="entry name" value="Glycosidases"/>
    <property type="match status" value="1"/>
</dbReference>
<reference evidence="3 4" key="1">
    <citation type="journal article" date="2015" name="Nature">
        <title>rRNA introns, odd ribosomes, and small enigmatic genomes across a large radiation of phyla.</title>
        <authorList>
            <person name="Brown C.T."/>
            <person name="Hug L.A."/>
            <person name="Thomas B.C."/>
            <person name="Sharon I."/>
            <person name="Castelle C.J."/>
            <person name="Singh A."/>
            <person name="Wilkins M.J."/>
            <person name="Williams K.H."/>
            <person name="Banfield J.F."/>
        </authorList>
    </citation>
    <scope>NUCLEOTIDE SEQUENCE [LARGE SCALE GENOMIC DNA]</scope>
</reference>
<dbReference type="InterPro" id="IPR011583">
    <property type="entry name" value="Chitinase_II/V-like_cat"/>
</dbReference>
<organism evidence="3 4">
    <name type="scientific">Candidatus Gottesmanbacteria bacterium GW2011_GWB1_44_11c</name>
    <dbReference type="NCBI Taxonomy" id="1618447"/>
    <lineage>
        <taxon>Bacteria</taxon>
        <taxon>Candidatus Gottesmaniibacteriota</taxon>
    </lineage>
</organism>
<dbReference type="Pfam" id="PF00704">
    <property type="entry name" value="Glyco_hydro_18"/>
    <property type="match status" value="1"/>
</dbReference>
<dbReference type="GO" id="GO:0016787">
    <property type="term" value="F:hydrolase activity"/>
    <property type="evidence" value="ECO:0007669"/>
    <property type="project" value="UniProtKB-KW"/>
</dbReference>
<dbReference type="EMBL" id="LCHM01000038">
    <property type="protein sequence ID" value="KKT36477.1"/>
    <property type="molecule type" value="Genomic_DNA"/>
</dbReference>
<dbReference type="InterPro" id="IPR029070">
    <property type="entry name" value="Chitinase_insertion_sf"/>
</dbReference>
<feature type="transmembrane region" description="Helical" evidence="1">
    <location>
        <begin position="6"/>
        <end position="26"/>
    </location>
</feature>
<keyword evidence="3" id="KW-0378">Hydrolase</keyword>
<gene>
    <name evidence="3" type="ORF">UW22_C0038G0013</name>
</gene>
<dbReference type="AlphaFoldDB" id="A0A0G1IXE8"/>
<dbReference type="GO" id="GO:0008061">
    <property type="term" value="F:chitin binding"/>
    <property type="evidence" value="ECO:0007669"/>
    <property type="project" value="InterPro"/>
</dbReference>
<dbReference type="PROSITE" id="PS51910">
    <property type="entry name" value="GH18_2"/>
    <property type="match status" value="1"/>
</dbReference>
<accession>A0A0G1IXE8</accession>